<accession>A0A2D2CW67</accession>
<sequence>MTPIENLRPRVNAKHADLVDVFAGVANVFAAAATKKAELASSGRLTSAGVNAELQGWLAKGVLPQLRRAEKLVSDGRAALADRRKALSAPAIDRADTARAAHRQEARAYLRTLNAGQQAELLFKGDPLFAEAALELPALSGVQPDLIDKARAAFAARSAPDIMAQIDEREESLSALGAAVEMAKGNLRREVQPDGQSFDSWFAEAQ</sequence>
<evidence type="ECO:0000313" key="2">
    <source>
        <dbReference type="Proteomes" id="UP000230709"/>
    </source>
</evidence>
<dbReference type="EMBL" id="CP023737">
    <property type="protein sequence ID" value="ATQ66899.1"/>
    <property type="molecule type" value="Genomic_DNA"/>
</dbReference>
<name>A0A2D2CW67_METT3</name>
<gene>
    <name evidence="1" type="ORF">CQW49_02545</name>
</gene>
<dbReference type="RefSeq" id="WP_003609685.1">
    <property type="nucleotide sequence ID" value="NZ_ADVE02000001.1"/>
</dbReference>
<keyword evidence="2" id="KW-1185">Reference proteome</keyword>
<protein>
    <submittedName>
        <fullName evidence="1">Uncharacterized protein</fullName>
    </submittedName>
</protein>
<dbReference type="AlphaFoldDB" id="A0A2D2CW67"/>
<evidence type="ECO:0000313" key="1">
    <source>
        <dbReference type="EMBL" id="ATQ66899.1"/>
    </source>
</evidence>
<dbReference type="KEGG" id="mtw:CQW49_02545"/>
<dbReference type="STRING" id="595536.GCA_000178815_00437"/>
<dbReference type="Proteomes" id="UP000230709">
    <property type="component" value="Chromosome"/>
</dbReference>
<reference evidence="2" key="1">
    <citation type="submission" date="2017-10" db="EMBL/GenBank/DDBJ databases">
        <title>Completed PacBio SMRT sequence of Methylosinus trichosporium OB3b reveals presence of a third large plasmid.</title>
        <authorList>
            <person name="Charles T.C."/>
            <person name="Lynch M.D.J."/>
            <person name="Heil J.R."/>
            <person name="Cheng J."/>
        </authorList>
    </citation>
    <scope>NUCLEOTIDE SEQUENCE [LARGE SCALE GENOMIC DNA]</scope>
    <source>
        <strain evidence="2">OB3b</strain>
    </source>
</reference>
<proteinExistence type="predicted"/>
<organism evidence="1 2">
    <name type="scientific">Methylosinus trichosporium (strain ATCC 35070 / NCIMB 11131 / UNIQEM 75 / OB3b)</name>
    <dbReference type="NCBI Taxonomy" id="595536"/>
    <lineage>
        <taxon>Bacteria</taxon>
        <taxon>Pseudomonadati</taxon>
        <taxon>Pseudomonadota</taxon>
        <taxon>Alphaproteobacteria</taxon>
        <taxon>Hyphomicrobiales</taxon>
        <taxon>Methylocystaceae</taxon>
        <taxon>Methylosinus</taxon>
    </lineage>
</organism>